<keyword evidence="3" id="KW-0238">DNA-binding</keyword>
<dbReference type="Proteomes" id="UP001379533">
    <property type="component" value="Chromosome"/>
</dbReference>
<dbReference type="SUPFAM" id="SSF53850">
    <property type="entry name" value="Periplasmic binding protein-like II"/>
    <property type="match status" value="1"/>
</dbReference>
<dbReference type="InterPro" id="IPR036390">
    <property type="entry name" value="WH_DNA-bd_sf"/>
</dbReference>
<comment type="similarity">
    <text evidence="1">Belongs to the LysR transcriptional regulatory family.</text>
</comment>
<dbReference type="InterPro" id="IPR058163">
    <property type="entry name" value="LysR-type_TF_proteobact-type"/>
</dbReference>
<dbReference type="SUPFAM" id="SSF46785">
    <property type="entry name" value="Winged helix' DNA-binding domain"/>
    <property type="match status" value="1"/>
</dbReference>
<dbReference type="InterPro" id="IPR036388">
    <property type="entry name" value="WH-like_DNA-bd_sf"/>
</dbReference>
<evidence type="ECO:0000313" key="7">
    <source>
        <dbReference type="Proteomes" id="UP001379533"/>
    </source>
</evidence>
<evidence type="ECO:0000256" key="2">
    <source>
        <dbReference type="ARBA" id="ARBA00023015"/>
    </source>
</evidence>
<dbReference type="CDD" id="cd08422">
    <property type="entry name" value="PBP2_CrgA_like"/>
    <property type="match status" value="1"/>
</dbReference>
<organism evidence="6 7">
    <name type="scientific">Pendulispora brunnea</name>
    <dbReference type="NCBI Taxonomy" id="2905690"/>
    <lineage>
        <taxon>Bacteria</taxon>
        <taxon>Pseudomonadati</taxon>
        <taxon>Myxococcota</taxon>
        <taxon>Myxococcia</taxon>
        <taxon>Myxococcales</taxon>
        <taxon>Sorangiineae</taxon>
        <taxon>Pendulisporaceae</taxon>
        <taxon>Pendulispora</taxon>
    </lineage>
</organism>
<keyword evidence="2" id="KW-0805">Transcription regulation</keyword>
<keyword evidence="4" id="KW-0804">Transcription</keyword>
<dbReference type="InterPro" id="IPR005119">
    <property type="entry name" value="LysR_subst-bd"/>
</dbReference>
<evidence type="ECO:0000256" key="1">
    <source>
        <dbReference type="ARBA" id="ARBA00009437"/>
    </source>
</evidence>
<dbReference type="PROSITE" id="PS50931">
    <property type="entry name" value="HTH_LYSR"/>
    <property type="match status" value="1"/>
</dbReference>
<keyword evidence="7" id="KW-1185">Reference proteome</keyword>
<dbReference type="Gene3D" id="3.40.190.290">
    <property type="match status" value="1"/>
</dbReference>
<dbReference type="Gene3D" id="1.10.10.10">
    <property type="entry name" value="Winged helix-like DNA-binding domain superfamily/Winged helix DNA-binding domain"/>
    <property type="match status" value="1"/>
</dbReference>
<dbReference type="Pfam" id="PF03466">
    <property type="entry name" value="LysR_substrate"/>
    <property type="match status" value="1"/>
</dbReference>
<gene>
    <name evidence="6" type="ORF">LZC95_05745</name>
</gene>
<dbReference type="Pfam" id="PF00126">
    <property type="entry name" value="HTH_1"/>
    <property type="match status" value="1"/>
</dbReference>
<dbReference type="RefSeq" id="WP_394846954.1">
    <property type="nucleotide sequence ID" value="NZ_CP089982.1"/>
</dbReference>
<proteinExistence type="inferred from homology"/>
<reference evidence="6 7" key="1">
    <citation type="submission" date="2021-12" db="EMBL/GenBank/DDBJ databases">
        <title>Discovery of the Pendulisporaceae a myxobacterial family with distinct sporulation behavior and unique specialized metabolism.</title>
        <authorList>
            <person name="Garcia R."/>
            <person name="Popoff A."/>
            <person name="Bader C.D."/>
            <person name="Loehr J."/>
            <person name="Walesch S."/>
            <person name="Walt C."/>
            <person name="Boldt J."/>
            <person name="Bunk B."/>
            <person name="Haeckl F.J.F.P.J."/>
            <person name="Gunesch A.P."/>
            <person name="Birkelbach J."/>
            <person name="Nuebel U."/>
            <person name="Pietschmann T."/>
            <person name="Bach T."/>
            <person name="Mueller R."/>
        </authorList>
    </citation>
    <scope>NUCLEOTIDE SEQUENCE [LARGE SCALE GENOMIC DNA]</scope>
    <source>
        <strain evidence="6 7">MSr12523</strain>
    </source>
</reference>
<sequence length="296" mass="33248">MSVLLEMQTFLEIVNRGSLSAAARAMSTVPSTISARLSALEDRLGVALLVRSTRRLRLTDEGERYLVDCRRILDEIERTEACIGRLKGSLRGSLRITAPSDLGRGRLRPILDAFAEEHPRVQIHLHLSDGVVDLVRDGFDVALRTGELEDNRLVARKLARCHRVVCASPSYWSRRPRPLTPADLAEHECLLWMPDGQNHATWMFTTEDRGPLEVRVQGRRSSNDGELVRAWALEGLGIALKSFWAVERDLESGKLESVLNRYVRAADLYAVYPSRRHLPSRARALIDHLASAFATP</sequence>
<feature type="domain" description="HTH lysR-type" evidence="5">
    <location>
        <begin position="7"/>
        <end position="59"/>
    </location>
</feature>
<dbReference type="PANTHER" id="PTHR30537:SF21">
    <property type="entry name" value="HTH-TYPE TRANSCRIPTIONAL REGULATOR SINR-RELATED"/>
    <property type="match status" value="1"/>
</dbReference>
<evidence type="ECO:0000256" key="3">
    <source>
        <dbReference type="ARBA" id="ARBA00023125"/>
    </source>
</evidence>
<name>A0ABZ2KHE8_9BACT</name>
<dbReference type="PANTHER" id="PTHR30537">
    <property type="entry name" value="HTH-TYPE TRANSCRIPTIONAL REGULATOR"/>
    <property type="match status" value="1"/>
</dbReference>
<protein>
    <submittedName>
        <fullName evidence="6">LysR substrate-binding domain-containing protein</fullName>
    </submittedName>
</protein>
<dbReference type="EMBL" id="CP089982">
    <property type="protein sequence ID" value="WXA96339.1"/>
    <property type="molecule type" value="Genomic_DNA"/>
</dbReference>
<evidence type="ECO:0000256" key="4">
    <source>
        <dbReference type="ARBA" id="ARBA00023163"/>
    </source>
</evidence>
<evidence type="ECO:0000313" key="6">
    <source>
        <dbReference type="EMBL" id="WXA96339.1"/>
    </source>
</evidence>
<accession>A0ABZ2KHE8</accession>
<evidence type="ECO:0000259" key="5">
    <source>
        <dbReference type="PROSITE" id="PS50931"/>
    </source>
</evidence>
<dbReference type="InterPro" id="IPR000847">
    <property type="entry name" value="LysR_HTH_N"/>
</dbReference>